<protein>
    <submittedName>
        <fullName evidence="2">Uncharacterized protein</fullName>
    </submittedName>
</protein>
<organism evidence="2 3">
    <name type="scientific">Morella rubra</name>
    <name type="common">Chinese bayberry</name>
    <dbReference type="NCBI Taxonomy" id="262757"/>
    <lineage>
        <taxon>Eukaryota</taxon>
        <taxon>Viridiplantae</taxon>
        <taxon>Streptophyta</taxon>
        <taxon>Embryophyta</taxon>
        <taxon>Tracheophyta</taxon>
        <taxon>Spermatophyta</taxon>
        <taxon>Magnoliopsida</taxon>
        <taxon>eudicotyledons</taxon>
        <taxon>Gunneridae</taxon>
        <taxon>Pentapetalae</taxon>
        <taxon>rosids</taxon>
        <taxon>fabids</taxon>
        <taxon>Fagales</taxon>
        <taxon>Myricaceae</taxon>
        <taxon>Morella</taxon>
    </lineage>
</organism>
<evidence type="ECO:0000256" key="1">
    <source>
        <dbReference type="SAM" id="Phobius"/>
    </source>
</evidence>
<reference evidence="2 3" key="1">
    <citation type="journal article" date="2019" name="Plant Biotechnol. J.">
        <title>The red bayberry genome and genetic basis of sex determination.</title>
        <authorList>
            <person name="Jia H.M."/>
            <person name="Jia H.J."/>
            <person name="Cai Q.L."/>
            <person name="Wang Y."/>
            <person name="Zhao H.B."/>
            <person name="Yang W.F."/>
            <person name="Wang G.Y."/>
            <person name="Li Y.H."/>
            <person name="Zhan D.L."/>
            <person name="Shen Y.T."/>
            <person name="Niu Q.F."/>
            <person name="Chang L."/>
            <person name="Qiu J."/>
            <person name="Zhao L."/>
            <person name="Xie H.B."/>
            <person name="Fu W.Y."/>
            <person name="Jin J."/>
            <person name="Li X.W."/>
            <person name="Jiao Y."/>
            <person name="Zhou C.C."/>
            <person name="Tu T."/>
            <person name="Chai C.Y."/>
            <person name="Gao J.L."/>
            <person name="Fan L.J."/>
            <person name="van de Weg E."/>
            <person name="Wang J.Y."/>
            <person name="Gao Z.S."/>
        </authorList>
    </citation>
    <scope>NUCLEOTIDE SEQUENCE [LARGE SCALE GENOMIC DNA]</scope>
    <source>
        <tissue evidence="2">Leaves</tissue>
    </source>
</reference>
<sequence>MNSEAFERVVLVVSWINFLTTWALFLWGARSRGARFAFPRFVLPNQQPYGCPGDYFDKYAAIALIIFSTVHMIVKFTAEKFSITGLILYSAILGAKWGTEHQKRQSD</sequence>
<keyword evidence="1" id="KW-1133">Transmembrane helix</keyword>
<feature type="transmembrane region" description="Helical" evidence="1">
    <location>
        <begin position="59"/>
        <end position="78"/>
    </location>
</feature>
<keyword evidence="3" id="KW-1185">Reference proteome</keyword>
<feature type="transmembrane region" description="Helical" evidence="1">
    <location>
        <begin position="9"/>
        <end position="29"/>
    </location>
</feature>
<name>A0A6A1WM15_9ROSI</name>
<gene>
    <name evidence="2" type="ORF">CJ030_MR1G008829</name>
</gene>
<accession>A0A6A1WM15</accession>
<keyword evidence="1" id="KW-0812">Transmembrane</keyword>
<dbReference type="AlphaFoldDB" id="A0A6A1WM15"/>
<dbReference type="Proteomes" id="UP000516437">
    <property type="component" value="Chromosome 1"/>
</dbReference>
<dbReference type="EMBL" id="RXIC02000019">
    <property type="protein sequence ID" value="KAB1224897.1"/>
    <property type="molecule type" value="Genomic_DNA"/>
</dbReference>
<comment type="caution">
    <text evidence="2">The sequence shown here is derived from an EMBL/GenBank/DDBJ whole genome shotgun (WGS) entry which is preliminary data.</text>
</comment>
<evidence type="ECO:0000313" key="2">
    <source>
        <dbReference type="EMBL" id="KAB1224897.1"/>
    </source>
</evidence>
<evidence type="ECO:0000313" key="3">
    <source>
        <dbReference type="Proteomes" id="UP000516437"/>
    </source>
</evidence>
<keyword evidence="1" id="KW-0472">Membrane</keyword>
<proteinExistence type="predicted"/>